<dbReference type="CDD" id="cd00084">
    <property type="entry name" value="HMG-box_SF"/>
    <property type="match status" value="1"/>
</dbReference>
<dbReference type="Proteomes" id="UP000440578">
    <property type="component" value="Unassembled WGS sequence"/>
</dbReference>
<dbReference type="Pfam" id="PF00505">
    <property type="entry name" value="HMG_box"/>
    <property type="match status" value="1"/>
</dbReference>
<feature type="region of interest" description="Disordered" evidence="2">
    <location>
        <begin position="158"/>
        <end position="215"/>
    </location>
</feature>
<reference evidence="4 5" key="1">
    <citation type="submission" date="2019-07" db="EMBL/GenBank/DDBJ databases">
        <title>Draft genome assembly of a fouling barnacle, Amphibalanus amphitrite (Darwin, 1854): The first reference genome for Thecostraca.</title>
        <authorList>
            <person name="Kim W."/>
        </authorList>
    </citation>
    <scope>NUCLEOTIDE SEQUENCE [LARGE SCALE GENOMIC DNA]</scope>
    <source>
        <strain evidence="4">SNU_AA5</strain>
        <tissue evidence="4">Soma without cirri and trophi</tissue>
    </source>
</reference>
<sequence length="311" mass="33801">MQYVDSGDVSRSGRVRKRSSKLADYDPTDDLDVKPSRKERRDSGQYSKRKTKVMVTPTAPDMKAEPHDDLGSEDELQGYEVDGYDTSGGAAAYDGGQPRISAYLLWAREVRDFVAQANPDMDFSQINKRLGAMWNTLPDAKKYCTHSANFKRRAQRINGRHNVLEASGSSAKMKSTGKGPKGRPSKKALEGAAEAATSEMGGKHPSMPPPSMSEATSLVNPTNYRVCTTQPIDLAAHMVLLGESLGVIGQKLRDHDGQIAVSGSLSVLLDSLLCALVPLVALTKQVPELDGCDDRDLIKTLDNIAYFMPGL</sequence>
<dbReference type="PANTHER" id="PTHR46584">
    <property type="entry name" value="HMG DOMAIN-CONTAINING PROTEIN 4"/>
    <property type="match status" value="1"/>
</dbReference>
<protein>
    <submittedName>
        <fullName evidence="4">HMG domain-containing protein 4</fullName>
    </submittedName>
</protein>
<dbReference type="PANTHER" id="PTHR46584:SF1">
    <property type="entry name" value="HMG DOMAIN-CONTAINING PROTEIN 4"/>
    <property type="match status" value="1"/>
</dbReference>
<keyword evidence="1" id="KW-0539">Nucleus</keyword>
<gene>
    <name evidence="4" type="primary">HMGXB4</name>
    <name evidence="4" type="ORF">FJT64_018997</name>
</gene>
<name>A0A6A4X694_AMPAM</name>
<evidence type="ECO:0000256" key="1">
    <source>
        <dbReference type="PROSITE-ProRule" id="PRU00267"/>
    </source>
</evidence>
<feature type="region of interest" description="Disordered" evidence="2">
    <location>
        <begin position="1"/>
        <end position="74"/>
    </location>
</feature>
<evidence type="ECO:0000313" key="5">
    <source>
        <dbReference type="Proteomes" id="UP000440578"/>
    </source>
</evidence>
<feature type="domain" description="HMG box" evidence="3">
    <location>
        <begin position="96"/>
        <end position="161"/>
    </location>
</feature>
<dbReference type="GO" id="GO:0005634">
    <property type="term" value="C:nucleus"/>
    <property type="evidence" value="ECO:0007669"/>
    <property type="project" value="UniProtKB-UniRule"/>
</dbReference>
<dbReference type="InterPro" id="IPR036910">
    <property type="entry name" value="HMG_box_dom_sf"/>
</dbReference>
<comment type="caution">
    <text evidence="4">The sequence shown here is derived from an EMBL/GenBank/DDBJ whole genome shotgun (WGS) entry which is preliminary data.</text>
</comment>
<organism evidence="4 5">
    <name type="scientific">Amphibalanus amphitrite</name>
    <name type="common">Striped barnacle</name>
    <name type="synonym">Balanus amphitrite</name>
    <dbReference type="NCBI Taxonomy" id="1232801"/>
    <lineage>
        <taxon>Eukaryota</taxon>
        <taxon>Metazoa</taxon>
        <taxon>Ecdysozoa</taxon>
        <taxon>Arthropoda</taxon>
        <taxon>Crustacea</taxon>
        <taxon>Multicrustacea</taxon>
        <taxon>Cirripedia</taxon>
        <taxon>Thoracica</taxon>
        <taxon>Thoracicalcarea</taxon>
        <taxon>Balanomorpha</taxon>
        <taxon>Balanoidea</taxon>
        <taxon>Balanidae</taxon>
        <taxon>Amphibalaninae</taxon>
        <taxon>Amphibalanus</taxon>
    </lineage>
</organism>
<feature type="compositionally biased region" description="Low complexity" evidence="2">
    <location>
        <begin position="1"/>
        <end position="12"/>
    </location>
</feature>
<dbReference type="OrthoDB" id="4777606at2759"/>
<dbReference type="SUPFAM" id="SSF47095">
    <property type="entry name" value="HMG-box"/>
    <property type="match status" value="1"/>
</dbReference>
<keyword evidence="5" id="KW-1185">Reference proteome</keyword>
<evidence type="ECO:0000256" key="2">
    <source>
        <dbReference type="SAM" id="MobiDB-lite"/>
    </source>
</evidence>
<dbReference type="EMBL" id="VIIS01000364">
    <property type="protein sequence ID" value="KAF0309901.1"/>
    <property type="molecule type" value="Genomic_DNA"/>
</dbReference>
<dbReference type="PROSITE" id="PS50118">
    <property type="entry name" value="HMG_BOX_2"/>
    <property type="match status" value="1"/>
</dbReference>
<dbReference type="Gene3D" id="1.10.30.10">
    <property type="entry name" value="High mobility group box domain"/>
    <property type="match status" value="1"/>
</dbReference>
<feature type="DNA-binding region" description="HMG box" evidence="1">
    <location>
        <begin position="96"/>
        <end position="161"/>
    </location>
</feature>
<evidence type="ECO:0000313" key="4">
    <source>
        <dbReference type="EMBL" id="KAF0309901.1"/>
    </source>
</evidence>
<keyword evidence="1" id="KW-0238">DNA-binding</keyword>
<dbReference type="InterPro" id="IPR042477">
    <property type="entry name" value="HMGXB4"/>
</dbReference>
<proteinExistence type="predicted"/>
<dbReference type="InterPro" id="IPR009071">
    <property type="entry name" value="HMG_box_dom"/>
</dbReference>
<accession>A0A6A4X694</accession>
<dbReference type="GO" id="GO:0003677">
    <property type="term" value="F:DNA binding"/>
    <property type="evidence" value="ECO:0007669"/>
    <property type="project" value="UniProtKB-UniRule"/>
</dbReference>
<evidence type="ECO:0000259" key="3">
    <source>
        <dbReference type="PROSITE" id="PS50118"/>
    </source>
</evidence>
<dbReference type="AlphaFoldDB" id="A0A6A4X694"/>
<feature type="compositionally biased region" description="Basic and acidic residues" evidence="2">
    <location>
        <begin position="31"/>
        <end position="43"/>
    </location>
</feature>
<dbReference type="SMART" id="SM00398">
    <property type="entry name" value="HMG"/>
    <property type="match status" value="1"/>
</dbReference>